<keyword evidence="4 7" id="KW-0808">Transferase</keyword>
<gene>
    <name evidence="9" type="ORF">JOD17_002022</name>
</gene>
<dbReference type="NCBIfam" id="TIGR00530">
    <property type="entry name" value="AGP_acyltrn"/>
    <property type="match status" value="1"/>
</dbReference>
<evidence type="ECO:0000259" key="8">
    <source>
        <dbReference type="SMART" id="SM00563"/>
    </source>
</evidence>
<keyword evidence="7" id="KW-0594">Phospholipid biosynthesis</keyword>
<keyword evidence="5 7" id="KW-0443">Lipid metabolism</keyword>
<dbReference type="RefSeq" id="WP_204697405.1">
    <property type="nucleotide sequence ID" value="NZ_JAFBEC010000005.1"/>
</dbReference>
<sequence>MRTFLAYTHAALYLLRILPSMVILRRKQNEHAYNKTNQFAKILSDRTLRIAKTEVVVNGKENIPDDNRYVLVSNHQGNFDIPILLSHINPNLAFIAKTSLQKVPLFGTWMTLKRCIFIDQSDPRQSVRQLSKGGEQVKHGTPLCIFPEGHRSKDHSVQSFSNAGARMAKKAGVQILPVSISGSYRVMEANEGKIKPAHVVVTVHPLVNPEEHASASTLNTHIHTMITSSVNTP</sequence>
<evidence type="ECO:0000256" key="3">
    <source>
        <dbReference type="ARBA" id="ARBA00022516"/>
    </source>
</evidence>
<dbReference type="InterPro" id="IPR004552">
    <property type="entry name" value="AGP_acyltrans"/>
</dbReference>
<dbReference type="CDD" id="cd07989">
    <property type="entry name" value="LPLAT_AGPAT-like"/>
    <property type="match status" value="1"/>
</dbReference>
<dbReference type="GO" id="GO:0003841">
    <property type="term" value="F:1-acylglycerol-3-phosphate O-acyltransferase activity"/>
    <property type="evidence" value="ECO:0007669"/>
    <property type="project" value="UniProtKB-EC"/>
</dbReference>
<comment type="similarity">
    <text evidence="2 7">Belongs to the 1-acyl-sn-glycerol-3-phosphate acyltransferase family.</text>
</comment>
<dbReference type="EMBL" id="JAFBEC010000005">
    <property type="protein sequence ID" value="MBM7632928.1"/>
    <property type="molecule type" value="Genomic_DNA"/>
</dbReference>
<keyword evidence="10" id="KW-1185">Reference proteome</keyword>
<evidence type="ECO:0000313" key="10">
    <source>
        <dbReference type="Proteomes" id="UP000741863"/>
    </source>
</evidence>
<evidence type="ECO:0000256" key="6">
    <source>
        <dbReference type="ARBA" id="ARBA00023315"/>
    </source>
</evidence>
<comment type="pathway">
    <text evidence="1">Lipid metabolism.</text>
</comment>
<dbReference type="Proteomes" id="UP000741863">
    <property type="component" value="Unassembled WGS sequence"/>
</dbReference>
<evidence type="ECO:0000256" key="5">
    <source>
        <dbReference type="ARBA" id="ARBA00023098"/>
    </source>
</evidence>
<comment type="catalytic activity">
    <reaction evidence="7">
        <text>a 1-acyl-sn-glycero-3-phosphate + an acyl-CoA = a 1,2-diacyl-sn-glycero-3-phosphate + CoA</text>
        <dbReference type="Rhea" id="RHEA:19709"/>
        <dbReference type="ChEBI" id="CHEBI:57287"/>
        <dbReference type="ChEBI" id="CHEBI:57970"/>
        <dbReference type="ChEBI" id="CHEBI:58342"/>
        <dbReference type="ChEBI" id="CHEBI:58608"/>
        <dbReference type="EC" id="2.3.1.51"/>
    </reaction>
</comment>
<evidence type="ECO:0000256" key="4">
    <source>
        <dbReference type="ARBA" id="ARBA00022679"/>
    </source>
</evidence>
<keyword evidence="7" id="KW-1208">Phospholipid metabolism</keyword>
<protein>
    <recommendedName>
        <fullName evidence="7">1-acyl-sn-glycerol-3-phosphate acyltransferase</fullName>
        <ecNumber evidence="7">2.3.1.51</ecNumber>
    </recommendedName>
</protein>
<proteinExistence type="inferred from homology"/>
<evidence type="ECO:0000256" key="1">
    <source>
        <dbReference type="ARBA" id="ARBA00005189"/>
    </source>
</evidence>
<dbReference type="InterPro" id="IPR002123">
    <property type="entry name" value="Plipid/glycerol_acylTrfase"/>
</dbReference>
<dbReference type="EC" id="2.3.1.51" evidence="7"/>
<organism evidence="9 10">
    <name type="scientific">Geomicrobium sediminis</name>
    <dbReference type="NCBI Taxonomy" id="1347788"/>
    <lineage>
        <taxon>Bacteria</taxon>
        <taxon>Bacillati</taxon>
        <taxon>Bacillota</taxon>
        <taxon>Bacilli</taxon>
        <taxon>Bacillales</taxon>
        <taxon>Geomicrobium</taxon>
    </lineage>
</organism>
<comment type="domain">
    <text evidence="7">The HXXXXD motif is essential for acyltransferase activity and may constitute the binding site for the phosphate moiety of the glycerol-3-phosphate.</text>
</comment>
<dbReference type="PANTHER" id="PTHR10434">
    <property type="entry name" value="1-ACYL-SN-GLYCEROL-3-PHOSPHATE ACYLTRANSFERASE"/>
    <property type="match status" value="1"/>
</dbReference>
<evidence type="ECO:0000313" key="9">
    <source>
        <dbReference type="EMBL" id="MBM7632928.1"/>
    </source>
</evidence>
<evidence type="ECO:0000256" key="2">
    <source>
        <dbReference type="ARBA" id="ARBA00008655"/>
    </source>
</evidence>
<comment type="caution">
    <text evidence="9">The sequence shown here is derived from an EMBL/GenBank/DDBJ whole genome shotgun (WGS) entry which is preliminary data.</text>
</comment>
<keyword evidence="3 7" id="KW-0444">Lipid biosynthesis</keyword>
<dbReference type="SUPFAM" id="SSF69593">
    <property type="entry name" value="Glycerol-3-phosphate (1)-acyltransferase"/>
    <property type="match status" value="1"/>
</dbReference>
<dbReference type="PANTHER" id="PTHR10434:SF64">
    <property type="entry name" value="1-ACYL-SN-GLYCEROL-3-PHOSPHATE ACYLTRANSFERASE-RELATED"/>
    <property type="match status" value="1"/>
</dbReference>
<keyword evidence="6 7" id="KW-0012">Acyltransferase</keyword>
<dbReference type="Pfam" id="PF01553">
    <property type="entry name" value="Acyltransferase"/>
    <property type="match status" value="1"/>
</dbReference>
<evidence type="ECO:0000256" key="7">
    <source>
        <dbReference type="RuleBase" id="RU361267"/>
    </source>
</evidence>
<reference evidence="9 10" key="1">
    <citation type="submission" date="2021-01" db="EMBL/GenBank/DDBJ databases">
        <title>Genomic Encyclopedia of Type Strains, Phase IV (KMG-IV): sequencing the most valuable type-strain genomes for metagenomic binning, comparative biology and taxonomic classification.</title>
        <authorList>
            <person name="Goeker M."/>
        </authorList>
    </citation>
    <scope>NUCLEOTIDE SEQUENCE [LARGE SCALE GENOMIC DNA]</scope>
    <source>
        <strain evidence="9 10">DSM 25540</strain>
    </source>
</reference>
<dbReference type="SMART" id="SM00563">
    <property type="entry name" value="PlsC"/>
    <property type="match status" value="1"/>
</dbReference>
<feature type="domain" description="Phospholipid/glycerol acyltransferase" evidence="8">
    <location>
        <begin position="69"/>
        <end position="183"/>
    </location>
</feature>
<name>A0ABS2PBX6_9BACL</name>
<accession>A0ABS2PBX6</accession>